<dbReference type="OrthoDB" id="9781030at2"/>
<dbReference type="STRING" id="525904.Tter_0234"/>
<dbReference type="AlphaFoldDB" id="D1CE00"/>
<proteinExistence type="predicted"/>
<keyword evidence="3 6" id="KW-0812">Transmembrane</keyword>
<feature type="transmembrane region" description="Helical" evidence="6">
    <location>
        <begin position="242"/>
        <end position="265"/>
    </location>
</feature>
<feature type="transmembrane region" description="Helical" evidence="6">
    <location>
        <begin position="208"/>
        <end position="230"/>
    </location>
</feature>
<evidence type="ECO:0000256" key="3">
    <source>
        <dbReference type="ARBA" id="ARBA00022692"/>
    </source>
</evidence>
<keyword evidence="5 6" id="KW-0472">Membrane</keyword>
<feature type="transmembrane region" description="Helical" evidence="6">
    <location>
        <begin position="277"/>
        <end position="296"/>
    </location>
</feature>
<evidence type="ECO:0000256" key="2">
    <source>
        <dbReference type="ARBA" id="ARBA00022475"/>
    </source>
</evidence>
<dbReference type="KEGG" id="ttr:Tter_0234"/>
<dbReference type="InterPro" id="IPR017039">
    <property type="entry name" value="Virul_fac_BrkB"/>
</dbReference>
<feature type="transmembrane region" description="Helical" evidence="6">
    <location>
        <begin position="51"/>
        <end position="73"/>
    </location>
</feature>
<dbReference type="RefSeq" id="WP_012874191.1">
    <property type="nucleotide sequence ID" value="NC_013525.1"/>
</dbReference>
<dbReference type="PIRSF" id="PIRSF035875">
    <property type="entry name" value="RNase_BN"/>
    <property type="match status" value="1"/>
</dbReference>
<dbReference type="PANTHER" id="PTHR30213">
    <property type="entry name" value="INNER MEMBRANE PROTEIN YHJD"/>
    <property type="match status" value="1"/>
</dbReference>
<dbReference type="GO" id="GO:0005886">
    <property type="term" value="C:plasma membrane"/>
    <property type="evidence" value="ECO:0007669"/>
    <property type="project" value="UniProtKB-SubCell"/>
</dbReference>
<accession>D1CE00</accession>
<protein>
    <submittedName>
        <fullName evidence="7">Ribonuclease BN</fullName>
    </submittedName>
</protein>
<dbReference type="Pfam" id="PF03631">
    <property type="entry name" value="Virul_fac_BrkB"/>
    <property type="match status" value="1"/>
</dbReference>
<dbReference type="NCBIfam" id="TIGR00765">
    <property type="entry name" value="yihY_not_rbn"/>
    <property type="match status" value="1"/>
</dbReference>
<gene>
    <name evidence="7" type="ordered locus">Tter_0234</name>
</gene>
<evidence type="ECO:0000256" key="1">
    <source>
        <dbReference type="ARBA" id="ARBA00004651"/>
    </source>
</evidence>
<evidence type="ECO:0000256" key="5">
    <source>
        <dbReference type="ARBA" id="ARBA00023136"/>
    </source>
</evidence>
<organism evidence="7 8">
    <name type="scientific">Thermobaculum terrenum (strain ATCC BAA-798 / CCMEE 7001 / YNP1)</name>
    <dbReference type="NCBI Taxonomy" id="525904"/>
    <lineage>
        <taxon>Bacteria</taxon>
        <taxon>Bacillati</taxon>
        <taxon>Chloroflexota</taxon>
        <taxon>Chloroflexia</taxon>
        <taxon>Candidatus Thermobaculales</taxon>
        <taxon>Candidatus Thermobaculaceae</taxon>
        <taxon>Thermobaculum</taxon>
    </lineage>
</organism>
<keyword evidence="8" id="KW-1185">Reference proteome</keyword>
<dbReference type="eggNOG" id="COG1295">
    <property type="taxonomic scope" value="Bacteria"/>
</dbReference>
<feature type="transmembrane region" description="Helical" evidence="6">
    <location>
        <begin position="123"/>
        <end position="145"/>
    </location>
</feature>
<name>D1CE00_THET1</name>
<sequence>MSFLVPYLNKLEQLGNKIRVPLARHIGIADLLKQVWKEASEDHLGDFAASLTYHGIFAIFPFLTFLISMLGIFDKVLGVFDTSQLIKDFLSRPQVRQAIPVEVIDFVQQQIDRLIGNIRPGTFTTGAIVSVLLALWGVSGAFRSIMESLNVVYEIKDSRPIWKKYLISIMLSVIAVLLLLSAGILAVFGPKIADWLARTTGLGTLFAWSWKIAQWPLLILIALLAFALIYHYGPDIKQPLRLVTPGSILALLGWLVFTLIFSLYVNNFGNYNKTYGTLAGAILLMLYMYYSSYILLMGGEVNHVVETYSKTSEEVKQSV</sequence>
<dbReference type="Proteomes" id="UP000000323">
    <property type="component" value="Chromosome 1"/>
</dbReference>
<keyword evidence="4 6" id="KW-1133">Transmembrane helix</keyword>
<feature type="transmembrane region" description="Helical" evidence="6">
    <location>
        <begin position="165"/>
        <end position="188"/>
    </location>
</feature>
<evidence type="ECO:0000313" key="7">
    <source>
        <dbReference type="EMBL" id="ACZ41156.1"/>
    </source>
</evidence>
<evidence type="ECO:0000256" key="6">
    <source>
        <dbReference type="SAM" id="Phobius"/>
    </source>
</evidence>
<evidence type="ECO:0000256" key="4">
    <source>
        <dbReference type="ARBA" id="ARBA00022989"/>
    </source>
</evidence>
<keyword evidence="2" id="KW-1003">Cell membrane</keyword>
<dbReference type="PANTHER" id="PTHR30213:SF0">
    <property type="entry name" value="UPF0761 MEMBRANE PROTEIN YIHY"/>
    <property type="match status" value="1"/>
</dbReference>
<evidence type="ECO:0000313" key="8">
    <source>
        <dbReference type="Proteomes" id="UP000000323"/>
    </source>
</evidence>
<dbReference type="EMBL" id="CP001825">
    <property type="protein sequence ID" value="ACZ41156.1"/>
    <property type="molecule type" value="Genomic_DNA"/>
</dbReference>
<comment type="subcellular location">
    <subcellularLocation>
        <location evidence="1">Cell membrane</location>
        <topology evidence="1">Multi-pass membrane protein</topology>
    </subcellularLocation>
</comment>
<dbReference type="HOGENOM" id="CLU_045539_4_3_0"/>
<reference evidence="8" key="1">
    <citation type="journal article" date="2010" name="Stand. Genomic Sci.">
        <title>Complete genome sequence of 'Thermobaculum terrenum' type strain (YNP1).</title>
        <authorList>
            <person name="Kiss H."/>
            <person name="Cleland D."/>
            <person name="Lapidus A."/>
            <person name="Lucas S."/>
            <person name="Glavina Del Rio T."/>
            <person name="Nolan M."/>
            <person name="Tice H."/>
            <person name="Han C."/>
            <person name="Goodwin L."/>
            <person name="Pitluck S."/>
            <person name="Liolios K."/>
            <person name="Ivanova N."/>
            <person name="Mavromatis K."/>
            <person name="Ovchinnikova G."/>
            <person name="Pati A."/>
            <person name="Chen A."/>
            <person name="Palaniappan K."/>
            <person name="Land M."/>
            <person name="Hauser L."/>
            <person name="Chang Y."/>
            <person name="Jeffries C."/>
            <person name="Lu M."/>
            <person name="Brettin T."/>
            <person name="Detter J."/>
            <person name="Goker M."/>
            <person name="Tindall B."/>
            <person name="Beck B."/>
            <person name="McDermott T."/>
            <person name="Woyke T."/>
            <person name="Bristow J."/>
            <person name="Eisen J."/>
            <person name="Markowitz V."/>
            <person name="Hugenholtz P."/>
            <person name="Kyrpides N."/>
            <person name="Klenk H."/>
            <person name="Cheng J."/>
        </authorList>
    </citation>
    <scope>NUCLEOTIDE SEQUENCE [LARGE SCALE GENOMIC DNA]</scope>
    <source>
        <strain evidence="8">ATCC BAA-798 / YNP1</strain>
    </source>
</reference>